<evidence type="ECO:0000313" key="13">
    <source>
        <dbReference type="Proteomes" id="UP001328107"/>
    </source>
</evidence>
<dbReference type="InterPro" id="IPR003439">
    <property type="entry name" value="ABC_transporter-like_ATP-bd"/>
</dbReference>
<dbReference type="SUPFAM" id="SSF90123">
    <property type="entry name" value="ABC transporter transmembrane region"/>
    <property type="match status" value="1"/>
</dbReference>
<organism evidence="12 13">
    <name type="scientific">Pristionchus mayeri</name>
    <dbReference type="NCBI Taxonomy" id="1317129"/>
    <lineage>
        <taxon>Eukaryota</taxon>
        <taxon>Metazoa</taxon>
        <taxon>Ecdysozoa</taxon>
        <taxon>Nematoda</taxon>
        <taxon>Chromadorea</taxon>
        <taxon>Rhabditida</taxon>
        <taxon>Rhabditina</taxon>
        <taxon>Diplogasteromorpha</taxon>
        <taxon>Diplogasteroidea</taxon>
        <taxon>Neodiplogasteridae</taxon>
        <taxon>Pristionchus</taxon>
    </lineage>
</organism>
<dbReference type="AlphaFoldDB" id="A0AAN5HYW9"/>
<protein>
    <recommendedName>
        <fullName evidence="11">ABC transmembrane type-1 domain-containing protein</fullName>
    </recommendedName>
</protein>
<sequence length="471" mass="51301">MPFLSIVMGTVTQTFIDATMNLMNATSDVETQAALDQFSSSVIQSCIVYVIIGACIFVCSSVQVSCCLTVGERMTDKLRRAFVQAVLRQDVAWFDQSHSSTLASKLFDNLERVREGTGDKVALLVEHTAQFLGGFIIAFFYDWRLTLIMMSLSPCMIICGAFITKLMATATSEEAEKYAVAGGIAEEVLSAVRTVHAFNAQHHEVARYEKALEAGKADGIRKSLVVGAGLACTFLIIFASYCLAFWVGTDYVYWGMMDGGTVMTVFFAVMMGSMALGSAGPQYAVIGAAQGAASPLHEIIDRVPEIDAYSKEGIAPPSTEGHIVFEDVRFSYPNRPEVEILKGISLECKPGQTIAFVGSSGCGKSTSISLMLRYYDPTHGKILLDGNNLKNFNIKYLRNTIGVVSQEPILFDTTIEENIKFGNPEVTKYEMYDALKKANAYEFVQALPEGVKTLVGSRGTQLSGGQKQRIA</sequence>
<keyword evidence="9 10" id="KW-0472">Membrane</keyword>
<dbReference type="Pfam" id="PF00664">
    <property type="entry name" value="ABC_membrane"/>
    <property type="match status" value="1"/>
</dbReference>
<evidence type="ECO:0000256" key="6">
    <source>
        <dbReference type="ARBA" id="ARBA00022741"/>
    </source>
</evidence>
<dbReference type="GO" id="GO:0005886">
    <property type="term" value="C:plasma membrane"/>
    <property type="evidence" value="ECO:0007669"/>
    <property type="project" value="TreeGrafter"/>
</dbReference>
<dbReference type="GO" id="GO:0140359">
    <property type="term" value="F:ABC-type transporter activity"/>
    <property type="evidence" value="ECO:0007669"/>
    <property type="project" value="InterPro"/>
</dbReference>
<evidence type="ECO:0000256" key="9">
    <source>
        <dbReference type="ARBA" id="ARBA00023136"/>
    </source>
</evidence>
<proteinExistence type="inferred from homology"/>
<feature type="domain" description="ABC transmembrane type-1" evidence="11">
    <location>
        <begin position="1"/>
        <end position="288"/>
    </location>
</feature>
<dbReference type="Gene3D" id="1.20.1560.10">
    <property type="entry name" value="ABC transporter type 1, transmembrane domain"/>
    <property type="match status" value="1"/>
</dbReference>
<dbReference type="PANTHER" id="PTHR24222">
    <property type="entry name" value="ABC TRANSPORTER B FAMILY"/>
    <property type="match status" value="1"/>
</dbReference>
<reference evidence="13" key="1">
    <citation type="submission" date="2022-10" db="EMBL/GenBank/DDBJ databases">
        <title>Genome assembly of Pristionchus species.</title>
        <authorList>
            <person name="Yoshida K."/>
            <person name="Sommer R.J."/>
        </authorList>
    </citation>
    <scope>NUCLEOTIDE SEQUENCE [LARGE SCALE GENOMIC DNA]</scope>
    <source>
        <strain evidence="13">RS5460</strain>
    </source>
</reference>
<keyword evidence="3" id="KW-0813">Transport</keyword>
<keyword evidence="7" id="KW-0067">ATP-binding</keyword>
<evidence type="ECO:0000259" key="11">
    <source>
        <dbReference type="PROSITE" id="PS50929"/>
    </source>
</evidence>
<keyword evidence="8 10" id="KW-1133">Transmembrane helix</keyword>
<dbReference type="Pfam" id="PF00005">
    <property type="entry name" value="ABC_tran"/>
    <property type="match status" value="1"/>
</dbReference>
<dbReference type="InterPro" id="IPR036640">
    <property type="entry name" value="ABC1_TM_sf"/>
</dbReference>
<evidence type="ECO:0000256" key="8">
    <source>
        <dbReference type="ARBA" id="ARBA00022989"/>
    </source>
</evidence>
<gene>
    <name evidence="12" type="ORF">PMAYCL1PPCAC_16110</name>
</gene>
<evidence type="ECO:0000256" key="10">
    <source>
        <dbReference type="SAM" id="Phobius"/>
    </source>
</evidence>
<evidence type="ECO:0000256" key="5">
    <source>
        <dbReference type="ARBA" id="ARBA00022737"/>
    </source>
</evidence>
<accession>A0AAN5HYW9</accession>
<evidence type="ECO:0000256" key="1">
    <source>
        <dbReference type="ARBA" id="ARBA00004141"/>
    </source>
</evidence>
<evidence type="ECO:0000256" key="2">
    <source>
        <dbReference type="ARBA" id="ARBA00007577"/>
    </source>
</evidence>
<comment type="caution">
    <text evidence="12">The sequence shown here is derived from an EMBL/GenBank/DDBJ whole genome shotgun (WGS) entry which is preliminary data.</text>
</comment>
<dbReference type="InterPro" id="IPR011527">
    <property type="entry name" value="ABC1_TM_dom"/>
</dbReference>
<dbReference type="Gene3D" id="3.40.50.300">
    <property type="entry name" value="P-loop containing nucleotide triphosphate hydrolases"/>
    <property type="match status" value="1"/>
</dbReference>
<feature type="transmembrane region" description="Helical" evidence="10">
    <location>
        <begin position="121"/>
        <end position="141"/>
    </location>
</feature>
<dbReference type="Proteomes" id="UP001328107">
    <property type="component" value="Unassembled WGS sequence"/>
</dbReference>
<feature type="transmembrane region" description="Helical" evidence="10">
    <location>
        <begin position="224"/>
        <end position="247"/>
    </location>
</feature>
<comment type="similarity">
    <text evidence="2">Belongs to the ABC transporter superfamily. ABCB family. Multidrug resistance exporter (TC 3.A.1.201) subfamily.</text>
</comment>
<feature type="transmembrane region" description="Helical" evidence="10">
    <location>
        <begin position="147"/>
        <end position="168"/>
    </location>
</feature>
<evidence type="ECO:0000256" key="3">
    <source>
        <dbReference type="ARBA" id="ARBA00022448"/>
    </source>
</evidence>
<dbReference type="GO" id="GO:0016887">
    <property type="term" value="F:ATP hydrolysis activity"/>
    <property type="evidence" value="ECO:0007669"/>
    <property type="project" value="InterPro"/>
</dbReference>
<name>A0AAN5HYW9_9BILA</name>
<feature type="non-terminal residue" evidence="12">
    <location>
        <position position="471"/>
    </location>
</feature>
<keyword evidence="6" id="KW-0547">Nucleotide-binding</keyword>
<feature type="transmembrane region" description="Helical" evidence="10">
    <location>
        <begin position="253"/>
        <end position="276"/>
    </location>
</feature>
<dbReference type="EMBL" id="BTRK01000004">
    <property type="protein sequence ID" value="GMR45915.1"/>
    <property type="molecule type" value="Genomic_DNA"/>
</dbReference>
<evidence type="ECO:0000256" key="7">
    <source>
        <dbReference type="ARBA" id="ARBA00022840"/>
    </source>
</evidence>
<feature type="transmembrane region" description="Helical" evidence="10">
    <location>
        <begin position="47"/>
        <end position="70"/>
    </location>
</feature>
<dbReference type="GO" id="GO:0005524">
    <property type="term" value="F:ATP binding"/>
    <property type="evidence" value="ECO:0007669"/>
    <property type="project" value="UniProtKB-KW"/>
</dbReference>
<keyword evidence="13" id="KW-1185">Reference proteome</keyword>
<keyword evidence="5" id="KW-0677">Repeat</keyword>
<dbReference type="PANTHER" id="PTHR24222:SF76">
    <property type="entry name" value="MYCOBACTIN IMPORT ATP-BINDING_PERMEASE PROTEIN IRTB"/>
    <property type="match status" value="1"/>
</dbReference>
<dbReference type="FunFam" id="1.20.1560.10:FF:000018">
    <property type="entry name" value="ATP-binding cassette subfamily B member 11"/>
    <property type="match status" value="1"/>
</dbReference>
<dbReference type="InterPro" id="IPR027417">
    <property type="entry name" value="P-loop_NTPase"/>
</dbReference>
<evidence type="ECO:0000256" key="4">
    <source>
        <dbReference type="ARBA" id="ARBA00022692"/>
    </source>
</evidence>
<evidence type="ECO:0000313" key="12">
    <source>
        <dbReference type="EMBL" id="GMR45915.1"/>
    </source>
</evidence>
<keyword evidence="4 10" id="KW-0812">Transmembrane</keyword>
<dbReference type="InterPro" id="IPR039421">
    <property type="entry name" value="Type_1_exporter"/>
</dbReference>
<dbReference type="SUPFAM" id="SSF52540">
    <property type="entry name" value="P-loop containing nucleoside triphosphate hydrolases"/>
    <property type="match status" value="1"/>
</dbReference>
<comment type="subcellular location">
    <subcellularLocation>
        <location evidence="1">Membrane</location>
        <topology evidence="1">Multi-pass membrane protein</topology>
    </subcellularLocation>
</comment>
<dbReference type="CDD" id="cd18577">
    <property type="entry name" value="ABC_6TM_Pgp_ABCB1_D1_like"/>
    <property type="match status" value="1"/>
</dbReference>
<dbReference type="PROSITE" id="PS50929">
    <property type="entry name" value="ABC_TM1F"/>
    <property type="match status" value="1"/>
</dbReference>